<protein>
    <submittedName>
        <fullName evidence="1">NAD(P)H nitroreductase</fullName>
    </submittedName>
</protein>
<comment type="caution">
    <text evidence="1">The sequence shown here is derived from an EMBL/GenBank/DDBJ whole genome shotgun (WGS) entry which is preliminary data.</text>
</comment>
<dbReference type="Proteomes" id="UP000820669">
    <property type="component" value="Unassembled WGS sequence"/>
</dbReference>
<reference evidence="1 2" key="1">
    <citation type="submission" date="2020-04" db="EMBL/GenBank/DDBJ databases">
        <authorList>
            <person name="Klaysubun C."/>
            <person name="Duangmal K."/>
            <person name="Lipun K."/>
        </authorList>
    </citation>
    <scope>NUCLEOTIDE SEQUENCE [LARGE SCALE GENOMIC DNA]</scope>
    <source>
        <strain evidence="1 2">K10HN5</strain>
    </source>
</reference>
<accession>A0ABX1SGD5</accession>
<dbReference type="Gene3D" id="3.40.109.10">
    <property type="entry name" value="NADH Oxidase"/>
    <property type="match status" value="1"/>
</dbReference>
<dbReference type="SUPFAM" id="SSF55469">
    <property type="entry name" value="FMN-dependent nitroreductase-like"/>
    <property type="match status" value="2"/>
</dbReference>
<organism evidence="1 2">
    <name type="scientific">Pseudonocardia acidicola</name>
    <dbReference type="NCBI Taxonomy" id="2724939"/>
    <lineage>
        <taxon>Bacteria</taxon>
        <taxon>Bacillati</taxon>
        <taxon>Actinomycetota</taxon>
        <taxon>Actinomycetes</taxon>
        <taxon>Pseudonocardiales</taxon>
        <taxon>Pseudonocardiaceae</taxon>
        <taxon>Pseudonocardia</taxon>
    </lineage>
</organism>
<dbReference type="PANTHER" id="PTHR23026">
    <property type="entry name" value="NADPH NITROREDUCTASE"/>
    <property type="match status" value="1"/>
</dbReference>
<dbReference type="PANTHER" id="PTHR23026:SF123">
    <property type="entry name" value="NAD(P)H NITROREDUCTASE RV3131-RELATED"/>
    <property type="match status" value="1"/>
</dbReference>
<evidence type="ECO:0000313" key="2">
    <source>
        <dbReference type="Proteomes" id="UP000820669"/>
    </source>
</evidence>
<dbReference type="NCBIfam" id="NF047509">
    <property type="entry name" value="Rv3131_FMN_oxido"/>
    <property type="match status" value="1"/>
</dbReference>
<keyword evidence="2" id="KW-1185">Reference proteome</keyword>
<gene>
    <name evidence="1" type="ORF">HF526_18670</name>
</gene>
<name>A0ABX1SGD5_9PSEU</name>
<dbReference type="EMBL" id="JAAXLA010000034">
    <property type="protein sequence ID" value="NMH99319.1"/>
    <property type="molecule type" value="Genomic_DNA"/>
</dbReference>
<sequence>MRRAVELALHAPSVHNTQPWRWRLGDDHVELHADWNRHLIGTDPDRRDLVLSCGAALHHVRVALAGLGVASDTVRLPDPENSAHLATVHARPGQPDARDGELMRAIPGRRTDRRLFSMRPVPPEQLQALASRAAGLGAALHAVVDERARGRLDATLTEAAAHQHYIVGYTAELAIWTRRYAGSHDGIPPASRPGPGAGSDFCGLGRLPRVRASGGPREPAEDAAVMTVLTTHDDDILARLRAGEASSAVLLAATRQGLATTPLSQALAVAHTRRRLREDILRTPDNPQLIIRMGWAPDCAAELPPTPRRRLEAMLVTLD</sequence>
<proteinExistence type="predicted"/>
<dbReference type="InterPro" id="IPR000415">
    <property type="entry name" value="Nitroreductase-like"/>
</dbReference>
<dbReference type="InterPro" id="IPR050627">
    <property type="entry name" value="Nitroreductase/BluB"/>
</dbReference>
<evidence type="ECO:0000313" key="1">
    <source>
        <dbReference type="EMBL" id="NMH99319.1"/>
    </source>
</evidence>